<dbReference type="Gene3D" id="2.60.40.2470">
    <property type="entry name" value="SoxY domain"/>
    <property type="match status" value="1"/>
</dbReference>
<accession>A0A6I6SV87</accession>
<dbReference type="InterPro" id="IPR032711">
    <property type="entry name" value="SoxY"/>
</dbReference>
<dbReference type="SUPFAM" id="SSF81296">
    <property type="entry name" value="E set domains"/>
    <property type="match status" value="1"/>
</dbReference>
<evidence type="ECO:0000259" key="3">
    <source>
        <dbReference type="Pfam" id="PF13501"/>
    </source>
</evidence>
<organism evidence="4 5">
    <name type="scientific">Billgrantia tianxiuensis</name>
    <dbReference type="NCBI Taxonomy" id="2497861"/>
    <lineage>
        <taxon>Bacteria</taxon>
        <taxon>Pseudomonadati</taxon>
        <taxon>Pseudomonadota</taxon>
        <taxon>Gammaproteobacteria</taxon>
        <taxon>Oceanospirillales</taxon>
        <taxon>Halomonadaceae</taxon>
        <taxon>Billgrantia</taxon>
    </lineage>
</organism>
<name>A0A6I6SV87_9GAMM</name>
<dbReference type="InterPro" id="IPR014756">
    <property type="entry name" value="Ig_E-set"/>
</dbReference>
<evidence type="ECO:0000313" key="4">
    <source>
        <dbReference type="EMBL" id="QHC51123.1"/>
    </source>
</evidence>
<dbReference type="PROSITE" id="PS51318">
    <property type="entry name" value="TAT"/>
    <property type="match status" value="1"/>
</dbReference>
<dbReference type="AlphaFoldDB" id="A0A6I6SV87"/>
<dbReference type="Pfam" id="PF08770">
    <property type="entry name" value="SoxZ"/>
    <property type="match status" value="1"/>
</dbReference>
<dbReference type="KEGG" id="htx:EKK97_18200"/>
<dbReference type="RefSeq" id="WP_159554053.1">
    <property type="nucleotide sequence ID" value="NZ_CP035042.1"/>
</dbReference>
<feature type="signal peptide" evidence="1">
    <location>
        <begin position="1"/>
        <end position="38"/>
    </location>
</feature>
<gene>
    <name evidence="4" type="primary">soxZ</name>
    <name evidence="4" type="ORF">EKK97_18200</name>
</gene>
<proteinExistence type="predicted"/>
<dbReference type="EMBL" id="CP035042">
    <property type="protein sequence ID" value="QHC51123.1"/>
    <property type="molecule type" value="Genomic_DNA"/>
</dbReference>
<evidence type="ECO:0000313" key="5">
    <source>
        <dbReference type="Proteomes" id="UP000464013"/>
    </source>
</evidence>
<reference evidence="4 5" key="1">
    <citation type="submission" date="2019-01" db="EMBL/GenBank/DDBJ databases">
        <title>Complete genome of a denitifying bacterium Halomons sp. BC-M4-5.</title>
        <authorList>
            <person name="Wang L."/>
            <person name="Shao Z."/>
        </authorList>
    </citation>
    <scope>NUCLEOTIDE SEQUENCE [LARGE SCALE GENOMIC DNA]</scope>
    <source>
        <strain evidence="4 5">BC-M4-5</strain>
    </source>
</reference>
<dbReference type="Pfam" id="PF13501">
    <property type="entry name" value="SoxY"/>
    <property type="match status" value="1"/>
</dbReference>
<dbReference type="InterPro" id="IPR013783">
    <property type="entry name" value="Ig-like_fold"/>
</dbReference>
<evidence type="ECO:0000256" key="1">
    <source>
        <dbReference type="SAM" id="SignalP"/>
    </source>
</evidence>
<sequence length="275" mass="29803">MRSFRFARHHASRRGPLRSLTHAAAGLALAALAMSALANEPWQRLDAAQSLLGDSEPQTQGLTLDLPHVSEDGSSVPLTVSFAGELDEGDYIERIDLFANANPSPSIATFHLTPLGGKTEVSTRIRLNETQQVIAIATSQQGERFATAREVRVTVSGCLMRNGGEMPDPLSNPRVSIPSGLAAGEPGEVRTLINHPMETGLREDDDGNVVPRHIVERFSVSLNGDTVFEAELHQSVSANPYLRFFLAPQESGEVEFTWQDDSGETARHVAELDVT</sequence>
<dbReference type="InterPro" id="IPR006311">
    <property type="entry name" value="TAT_signal"/>
</dbReference>
<feature type="domain" description="Sulphur oxidation protein SoxZ" evidence="2">
    <location>
        <begin position="182"/>
        <end position="269"/>
    </location>
</feature>
<feature type="domain" description="Ig-like SoxY" evidence="3">
    <location>
        <begin position="49"/>
        <end position="158"/>
    </location>
</feature>
<dbReference type="OrthoDB" id="9795530at2"/>
<dbReference type="Gene3D" id="2.60.40.10">
    <property type="entry name" value="Immunoglobulins"/>
    <property type="match status" value="1"/>
</dbReference>
<dbReference type="Proteomes" id="UP000464013">
    <property type="component" value="Chromosome"/>
</dbReference>
<feature type="chain" id="PRO_5026094933" evidence="1">
    <location>
        <begin position="39"/>
        <end position="275"/>
    </location>
</feature>
<keyword evidence="5" id="KW-1185">Reference proteome</keyword>
<dbReference type="InterPro" id="IPR038162">
    <property type="entry name" value="SoxY_sf"/>
</dbReference>
<keyword evidence="1" id="KW-0732">Signal</keyword>
<dbReference type="InterPro" id="IPR030995">
    <property type="entry name" value="SoxZ"/>
</dbReference>
<protein>
    <submittedName>
        <fullName evidence="4">Thiosulfate oxidation carrier complex protein SoxZ</fullName>
    </submittedName>
</protein>
<dbReference type="InterPro" id="IPR014880">
    <property type="entry name" value="SoxZ_dom"/>
</dbReference>
<evidence type="ECO:0000259" key="2">
    <source>
        <dbReference type="Pfam" id="PF08770"/>
    </source>
</evidence>
<dbReference type="NCBIfam" id="TIGR04490">
    <property type="entry name" value="SoxZ_true"/>
    <property type="match status" value="1"/>
</dbReference>